<gene>
    <name evidence="11" type="ORF">PILCRDRAFT_15010</name>
</gene>
<feature type="region of interest" description="Disordered" evidence="8">
    <location>
        <begin position="362"/>
        <end position="402"/>
    </location>
</feature>
<dbReference type="InterPro" id="IPR001650">
    <property type="entry name" value="Helicase_C-like"/>
</dbReference>
<feature type="region of interest" description="Disordered" evidence="8">
    <location>
        <begin position="431"/>
        <end position="489"/>
    </location>
</feature>
<dbReference type="GO" id="GO:0005524">
    <property type="term" value="F:ATP binding"/>
    <property type="evidence" value="ECO:0007669"/>
    <property type="project" value="UniProtKB-KW"/>
</dbReference>
<keyword evidence="3" id="KW-0067">ATP-binding</keyword>
<evidence type="ECO:0000256" key="2">
    <source>
        <dbReference type="ARBA" id="ARBA00022741"/>
    </source>
</evidence>
<reference evidence="11 12" key="1">
    <citation type="submission" date="2014-04" db="EMBL/GenBank/DDBJ databases">
        <authorList>
            <consortium name="DOE Joint Genome Institute"/>
            <person name="Kuo A."/>
            <person name="Tarkka M."/>
            <person name="Buscot F."/>
            <person name="Kohler A."/>
            <person name="Nagy L.G."/>
            <person name="Floudas D."/>
            <person name="Copeland A."/>
            <person name="Barry K.W."/>
            <person name="Cichocki N."/>
            <person name="Veneault-Fourrey C."/>
            <person name="LaButti K."/>
            <person name="Lindquist E.A."/>
            <person name="Lipzen A."/>
            <person name="Lundell T."/>
            <person name="Morin E."/>
            <person name="Murat C."/>
            <person name="Sun H."/>
            <person name="Tunlid A."/>
            <person name="Henrissat B."/>
            <person name="Grigoriev I.V."/>
            <person name="Hibbett D.S."/>
            <person name="Martin F."/>
            <person name="Nordberg H.P."/>
            <person name="Cantor M.N."/>
            <person name="Hua S.X."/>
        </authorList>
    </citation>
    <scope>NUCLEOTIDE SEQUENCE [LARGE SCALE GENOMIC DNA]</scope>
    <source>
        <strain evidence="11 12">F 1598</strain>
    </source>
</reference>
<sequence>MTVKSYNILTKAQEDAARKKGYDSQRTRDELKQLFCERFGTDPFEWQLDMTEAILLGLDSVVIAGTGAGKTMPFMMPLLLDKAKKVIIVSPLKVLQADQAVRFEQMQIPTVAVNGDTWDSDLRKGLTEDLFQGILTSPEMCLQHDEFRKILIEEKFSKNICAMYAFLEKLRAFFPPDIPFLPTLATLPPLALREVRSKLAIDPNTSFYLSLSNDRPNIAWSVQQINGSDDYEALRPLLAANITKTIVFTNTVNSSQIGCKRIHLFFAKQLCKYMDCLHSHRTVKAKRRVMRRFRQGKVKILIATEAAGMGADILDIEQVIQFGVPSSLSVWIQRAGRAGCSPDINARAILLVEKSMFQWRKKHKKRGQESDDSEESGSDIGEEESEEEEEDEIGADSSNMEYGKKVEPELQLWIECANCWRDVADEYFNNPPVRKDNSSTDGTDGHPHTPTPSGLNSEHTTPSKSPNAHGKRQMHASKGGPATRRGEHLQDARGALEHWWFKTQRDHYSPSSVTAVTLLPDPTLMTLASNARICTTEDIKAVVKPPWIMARRHGNEVLALLMVIDDAEKLTREETKRSKAKKRRKVTGRKKNSREATKPKQLPRPALAGLSVFNVTPLPRAAMRQASELHLQGVLPALNLLPSMTPSQPPIHLHWTPPSTPHSINPSFKLITITIQYINATSDFSWRTSTLSTPTSLLSWPFT</sequence>
<keyword evidence="12" id="KW-1185">Reference proteome</keyword>
<evidence type="ECO:0000256" key="3">
    <source>
        <dbReference type="ARBA" id="ARBA00022840"/>
    </source>
</evidence>
<dbReference type="Proteomes" id="UP000054166">
    <property type="component" value="Unassembled WGS sequence"/>
</dbReference>
<evidence type="ECO:0000313" key="12">
    <source>
        <dbReference type="Proteomes" id="UP000054166"/>
    </source>
</evidence>
<dbReference type="Pfam" id="PF00271">
    <property type="entry name" value="Helicase_C"/>
    <property type="match status" value="1"/>
</dbReference>
<feature type="region of interest" description="Disordered" evidence="8">
    <location>
        <begin position="573"/>
        <end position="603"/>
    </location>
</feature>
<dbReference type="Pfam" id="PF00270">
    <property type="entry name" value="DEAD"/>
    <property type="match status" value="1"/>
</dbReference>
<dbReference type="PROSITE" id="PS51192">
    <property type="entry name" value="HELICASE_ATP_BIND_1"/>
    <property type="match status" value="1"/>
</dbReference>
<dbReference type="Gene3D" id="3.40.50.300">
    <property type="entry name" value="P-loop containing nucleotide triphosphate hydrolases"/>
    <property type="match status" value="2"/>
</dbReference>
<evidence type="ECO:0000259" key="10">
    <source>
        <dbReference type="PROSITE" id="PS51194"/>
    </source>
</evidence>
<dbReference type="EC" id="5.6.2.4" evidence="7"/>
<dbReference type="HOGENOM" id="CLU_001103_19_4_1"/>
<dbReference type="GO" id="GO:0003677">
    <property type="term" value="F:DNA binding"/>
    <property type="evidence" value="ECO:0007669"/>
    <property type="project" value="UniProtKB-KW"/>
</dbReference>
<evidence type="ECO:0000256" key="1">
    <source>
        <dbReference type="ARBA" id="ARBA00005446"/>
    </source>
</evidence>
<evidence type="ECO:0000313" key="11">
    <source>
        <dbReference type="EMBL" id="KIM73718.1"/>
    </source>
</evidence>
<dbReference type="AlphaFoldDB" id="A0A0C3AIR4"/>
<dbReference type="GO" id="GO:0005694">
    <property type="term" value="C:chromosome"/>
    <property type="evidence" value="ECO:0007669"/>
    <property type="project" value="TreeGrafter"/>
</dbReference>
<keyword evidence="4" id="KW-0238">DNA-binding</keyword>
<dbReference type="InterPro" id="IPR014001">
    <property type="entry name" value="Helicase_ATP-bd"/>
</dbReference>
<feature type="compositionally biased region" description="Polar residues" evidence="8">
    <location>
        <begin position="451"/>
        <end position="466"/>
    </location>
</feature>
<feature type="compositionally biased region" description="Basic residues" evidence="8">
    <location>
        <begin position="578"/>
        <end position="592"/>
    </location>
</feature>
<comment type="similarity">
    <text evidence="1">Belongs to the helicase family. RecQ subfamily.</text>
</comment>
<organism evidence="11 12">
    <name type="scientific">Piloderma croceum (strain F 1598)</name>
    <dbReference type="NCBI Taxonomy" id="765440"/>
    <lineage>
        <taxon>Eukaryota</taxon>
        <taxon>Fungi</taxon>
        <taxon>Dikarya</taxon>
        <taxon>Basidiomycota</taxon>
        <taxon>Agaricomycotina</taxon>
        <taxon>Agaricomycetes</taxon>
        <taxon>Agaricomycetidae</taxon>
        <taxon>Atheliales</taxon>
        <taxon>Atheliaceae</taxon>
        <taxon>Piloderma</taxon>
    </lineage>
</organism>
<reference evidence="12" key="2">
    <citation type="submission" date="2015-01" db="EMBL/GenBank/DDBJ databases">
        <title>Evolutionary Origins and Diversification of the Mycorrhizal Mutualists.</title>
        <authorList>
            <consortium name="DOE Joint Genome Institute"/>
            <consortium name="Mycorrhizal Genomics Consortium"/>
            <person name="Kohler A."/>
            <person name="Kuo A."/>
            <person name="Nagy L.G."/>
            <person name="Floudas D."/>
            <person name="Copeland A."/>
            <person name="Barry K.W."/>
            <person name="Cichocki N."/>
            <person name="Veneault-Fourrey C."/>
            <person name="LaButti K."/>
            <person name="Lindquist E.A."/>
            <person name="Lipzen A."/>
            <person name="Lundell T."/>
            <person name="Morin E."/>
            <person name="Murat C."/>
            <person name="Riley R."/>
            <person name="Ohm R."/>
            <person name="Sun H."/>
            <person name="Tunlid A."/>
            <person name="Henrissat B."/>
            <person name="Grigoriev I.V."/>
            <person name="Hibbett D.S."/>
            <person name="Martin F."/>
        </authorList>
    </citation>
    <scope>NUCLEOTIDE SEQUENCE [LARGE SCALE GENOMIC DNA]</scope>
    <source>
        <strain evidence="12">F 1598</strain>
    </source>
</reference>
<dbReference type="GO" id="GO:0000724">
    <property type="term" value="P:double-strand break repair via homologous recombination"/>
    <property type="evidence" value="ECO:0007669"/>
    <property type="project" value="TreeGrafter"/>
</dbReference>
<proteinExistence type="inferred from homology"/>
<evidence type="ECO:0000256" key="8">
    <source>
        <dbReference type="SAM" id="MobiDB-lite"/>
    </source>
</evidence>
<dbReference type="PROSITE" id="PS51194">
    <property type="entry name" value="HELICASE_CTER"/>
    <property type="match status" value="1"/>
</dbReference>
<comment type="catalytic activity">
    <reaction evidence="6">
        <text>Couples ATP hydrolysis with the unwinding of duplex DNA by translocating in the 3'-5' direction.</text>
        <dbReference type="EC" id="5.6.2.4"/>
    </reaction>
</comment>
<dbReference type="GO" id="GO:0005737">
    <property type="term" value="C:cytoplasm"/>
    <property type="evidence" value="ECO:0007669"/>
    <property type="project" value="TreeGrafter"/>
</dbReference>
<keyword evidence="2" id="KW-0547">Nucleotide-binding</keyword>
<feature type="domain" description="Helicase ATP-binding" evidence="9">
    <location>
        <begin position="51"/>
        <end position="205"/>
    </location>
</feature>
<dbReference type="SUPFAM" id="SSF52540">
    <property type="entry name" value="P-loop containing nucleoside triphosphate hydrolases"/>
    <property type="match status" value="1"/>
</dbReference>
<dbReference type="SMART" id="SM00490">
    <property type="entry name" value="HELICc"/>
    <property type="match status" value="1"/>
</dbReference>
<dbReference type="GO" id="GO:0009378">
    <property type="term" value="F:four-way junction helicase activity"/>
    <property type="evidence" value="ECO:0007669"/>
    <property type="project" value="TreeGrafter"/>
</dbReference>
<dbReference type="InterPro" id="IPR011545">
    <property type="entry name" value="DEAD/DEAH_box_helicase_dom"/>
</dbReference>
<feature type="compositionally biased region" description="Acidic residues" evidence="8">
    <location>
        <begin position="370"/>
        <end position="394"/>
    </location>
</feature>
<dbReference type="GO" id="GO:0043138">
    <property type="term" value="F:3'-5' DNA helicase activity"/>
    <property type="evidence" value="ECO:0007669"/>
    <property type="project" value="UniProtKB-EC"/>
</dbReference>
<dbReference type="OrthoDB" id="2499463at2759"/>
<dbReference type="STRING" id="765440.A0A0C3AIR4"/>
<evidence type="ECO:0000256" key="4">
    <source>
        <dbReference type="ARBA" id="ARBA00023125"/>
    </source>
</evidence>
<name>A0A0C3AIR4_PILCF</name>
<dbReference type="PANTHER" id="PTHR13710">
    <property type="entry name" value="DNA HELICASE RECQ FAMILY MEMBER"/>
    <property type="match status" value="1"/>
</dbReference>
<feature type="compositionally biased region" description="Basic and acidic residues" evidence="8">
    <location>
        <begin position="433"/>
        <end position="447"/>
    </location>
</feature>
<accession>A0A0C3AIR4</accession>
<dbReference type="EMBL" id="KN833075">
    <property type="protein sequence ID" value="KIM73718.1"/>
    <property type="molecule type" value="Genomic_DNA"/>
</dbReference>
<evidence type="ECO:0000256" key="7">
    <source>
        <dbReference type="ARBA" id="ARBA00034808"/>
    </source>
</evidence>
<dbReference type="InterPro" id="IPR027417">
    <property type="entry name" value="P-loop_NTPase"/>
</dbReference>
<protein>
    <recommendedName>
        <fullName evidence="7">DNA 3'-5' helicase</fullName>
        <ecNumber evidence="7">5.6.2.4</ecNumber>
    </recommendedName>
</protein>
<dbReference type="PANTHER" id="PTHR13710:SF105">
    <property type="entry name" value="ATP-DEPENDENT DNA HELICASE Q1"/>
    <property type="match status" value="1"/>
</dbReference>
<evidence type="ECO:0000259" key="9">
    <source>
        <dbReference type="PROSITE" id="PS51192"/>
    </source>
</evidence>
<feature type="domain" description="Helicase C-terminal" evidence="10">
    <location>
        <begin position="233"/>
        <end position="393"/>
    </location>
</feature>
<evidence type="ECO:0000256" key="5">
    <source>
        <dbReference type="ARBA" id="ARBA00023235"/>
    </source>
</evidence>
<evidence type="ECO:0000256" key="6">
    <source>
        <dbReference type="ARBA" id="ARBA00034617"/>
    </source>
</evidence>
<keyword evidence="5" id="KW-0413">Isomerase</keyword>
<dbReference type="InParanoid" id="A0A0C3AIR4"/>